<protein>
    <submittedName>
        <fullName evidence="1">Uncharacterized protein</fullName>
    </submittedName>
</protein>
<evidence type="ECO:0000313" key="2">
    <source>
        <dbReference type="Proteomes" id="UP000044136"/>
    </source>
</evidence>
<dbReference type="AlphaFoldDB" id="A0A078M5Z8"/>
<proteinExistence type="predicted"/>
<dbReference type="RefSeq" id="WP_141639013.1">
    <property type="nucleotide sequence ID" value="NZ_CCSE01000001.1"/>
</dbReference>
<dbReference type="STRING" id="1461582.BN1048_01883"/>
<organism evidence="1 2">
    <name type="scientific">Jeotgalicoccus saudimassiliensis</name>
    <dbReference type="NCBI Taxonomy" id="1461582"/>
    <lineage>
        <taxon>Bacteria</taxon>
        <taxon>Bacillati</taxon>
        <taxon>Bacillota</taxon>
        <taxon>Bacilli</taxon>
        <taxon>Bacillales</taxon>
        <taxon>Staphylococcaceae</taxon>
        <taxon>Jeotgalicoccus</taxon>
    </lineage>
</organism>
<dbReference type="HOGENOM" id="CLU_2617265_0_0_9"/>
<keyword evidence="2" id="KW-1185">Reference proteome</keyword>
<sequence length="78" mass="9067">MLRQHKNTVKAAIRKEGYWTGFLVANKVHPAHINGLWCLGMKVKITSLEELENIIAKYAYYNCNNELGNRVPFYVQQK</sequence>
<gene>
    <name evidence="1" type="ORF">BN1048_01883</name>
</gene>
<dbReference type="EMBL" id="CCSE01000001">
    <property type="protein sequence ID" value="CEA02878.1"/>
    <property type="molecule type" value="Genomic_DNA"/>
</dbReference>
<name>A0A078M5Z8_9STAP</name>
<reference evidence="1 2" key="1">
    <citation type="submission" date="2014-07" db="EMBL/GenBank/DDBJ databases">
        <authorList>
            <person name="Urmite Genomes Urmite Genomes"/>
        </authorList>
    </citation>
    <scope>NUCLEOTIDE SEQUENCE [LARGE SCALE GENOMIC DNA]</scope>
    <source>
        <strain evidence="1 2">13MG44_air</strain>
    </source>
</reference>
<dbReference type="Proteomes" id="UP000044136">
    <property type="component" value="Unassembled WGS sequence"/>
</dbReference>
<dbReference type="eggNOG" id="ENOG50344KZ">
    <property type="taxonomic scope" value="Bacteria"/>
</dbReference>
<evidence type="ECO:0000313" key="1">
    <source>
        <dbReference type="EMBL" id="CEA02878.1"/>
    </source>
</evidence>
<accession>A0A078M5Z8</accession>
<dbReference type="OrthoDB" id="2989910at2"/>